<protein>
    <submittedName>
        <fullName evidence="1">Uncharacterized protein</fullName>
    </submittedName>
</protein>
<gene>
    <name evidence="1" type="ORF">SAMN05444005_101111</name>
</gene>
<sequence length="286" mass="34317">MFSQENKKEYDYIKNYYQFVYEANYNYEIGNDTLAYNLLKKAESNCPLLNQENIYEVNILARLSMKLNKEKETFNYIELLLKKFGYSFFYFDNDSIYNGLKNKSRWKKLKRNSKKIFEKYKSTVNVELRNEIKLIVAKDQEIRHRENINWEEVDSIDRIHEERIKVIIKEFGYPDDDLIGSYTIGATNELNPNIGTLIMHFKDVNYWKPIFLDLIRKGKALANIYGNLVDSIQRNGSYFIYGIYNNVQPNKIMDFDRIDERRIAVGLSTWDLQQKMYEIVKKKYNF</sequence>
<reference evidence="1 2" key="1">
    <citation type="submission" date="2016-10" db="EMBL/GenBank/DDBJ databases">
        <authorList>
            <person name="de Groot N.N."/>
        </authorList>
    </citation>
    <scope>NUCLEOTIDE SEQUENCE [LARGE SCALE GENOMIC DNA]</scope>
    <source>
        <strain evidence="1 2">DSM 27078</strain>
    </source>
</reference>
<dbReference type="AlphaFoldDB" id="A0A1H8YS05"/>
<keyword evidence="2" id="KW-1185">Reference proteome</keyword>
<name>A0A1H8YS05_9FLAO</name>
<accession>A0A1H8YS05</accession>
<evidence type="ECO:0000313" key="2">
    <source>
        <dbReference type="Proteomes" id="UP000198648"/>
    </source>
</evidence>
<evidence type="ECO:0000313" key="1">
    <source>
        <dbReference type="EMBL" id="SEP55004.1"/>
    </source>
</evidence>
<proteinExistence type="predicted"/>
<organism evidence="1 2">
    <name type="scientific">Flavobacterium urocaniciphilum</name>
    <dbReference type="NCBI Taxonomy" id="1299341"/>
    <lineage>
        <taxon>Bacteria</taxon>
        <taxon>Pseudomonadati</taxon>
        <taxon>Bacteroidota</taxon>
        <taxon>Flavobacteriia</taxon>
        <taxon>Flavobacteriales</taxon>
        <taxon>Flavobacteriaceae</taxon>
        <taxon>Flavobacterium</taxon>
    </lineage>
</organism>
<dbReference type="STRING" id="1299341.SAMN05444005_101111"/>
<dbReference type="Proteomes" id="UP000198648">
    <property type="component" value="Unassembled WGS sequence"/>
</dbReference>
<dbReference type="EMBL" id="FOEI01000001">
    <property type="protein sequence ID" value="SEP55004.1"/>
    <property type="molecule type" value="Genomic_DNA"/>
</dbReference>